<feature type="compositionally biased region" description="Polar residues" evidence="1">
    <location>
        <begin position="44"/>
        <end position="54"/>
    </location>
</feature>
<proteinExistence type="predicted"/>
<keyword evidence="3" id="KW-1185">Reference proteome</keyword>
<gene>
    <name evidence="2" type="ORF">NHX12_007711</name>
</gene>
<dbReference type="Proteomes" id="UP001148018">
    <property type="component" value="Unassembled WGS sequence"/>
</dbReference>
<dbReference type="EMBL" id="JANIIK010000113">
    <property type="protein sequence ID" value="KAJ3592584.1"/>
    <property type="molecule type" value="Genomic_DNA"/>
</dbReference>
<feature type="compositionally biased region" description="Polar residues" evidence="1">
    <location>
        <begin position="1"/>
        <end position="19"/>
    </location>
</feature>
<accession>A0A9Q0IBG2</accession>
<evidence type="ECO:0000313" key="2">
    <source>
        <dbReference type="EMBL" id="KAJ3592584.1"/>
    </source>
</evidence>
<dbReference type="AlphaFoldDB" id="A0A9Q0IBG2"/>
<feature type="compositionally biased region" description="Polar residues" evidence="1">
    <location>
        <begin position="79"/>
        <end position="88"/>
    </location>
</feature>
<comment type="caution">
    <text evidence="2">The sequence shown here is derived from an EMBL/GenBank/DDBJ whole genome shotgun (WGS) entry which is preliminary data.</text>
</comment>
<protein>
    <submittedName>
        <fullName evidence="2">Uncharacterized protein</fullName>
    </submittedName>
</protein>
<evidence type="ECO:0000313" key="3">
    <source>
        <dbReference type="Proteomes" id="UP001148018"/>
    </source>
</evidence>
<name>A0A9Q0IBG2_9TELE</name>
<evidence type="ECO:0000256" key="1">
    <source>
        <dbReference type="SAM" id="MobiDB-lite"/>
    </source>
</evidence>
<sequence>MFHVGTSTPSHTRGNPSSRGNDRQRSNYRRNNHSFHSFIRTRSDGSSTHSSGRGATTHPLIHQDAERRLIHSFIRTRSDGSSTHSSGRGATARF</sequence>
<reference evidence="2" key="1">
    <citation type="submission" date="2022-07" db="EMBL/GenBank/DDBJ databases">
        <title>Chromosome-level genome of Muraenolepis orangiensis.</title>
        <authorList>
            <person name="Kim J."/>
        </authorList>
    </citation>
    <scope>NUCLEOTIDE SEQUENCE</scope>
    <source>
        <strain evidence="2">KU_S4_2022</strain>
        <tissue evidence="2">Muscle</tissue>
    </source>
</reference>
<feature type="region of interest" description="Disordered" evidence="1">
    <location>
        <begin position="1"/>
        <end position="94"/>
    </location>
</feature>
<organism evidence="2 3">
    <name type="scientific">Muraenolepis orangiensis</name>
    <name type="common">Patagonian moray cod</name>
    <dbReference type="NCBI Taxonomy" id="630683"/>
    <lineage>
        <taxon>Eukaryota</taxon>
        <taxon>Metazoa</taxon>
        <taxon>Chordata</taxon>
        <taxon>Craniata</taxon>
        <taxon>Vertebrata</taxon>
        <taxon>Euteleostomi</taxon>
        <taxon>Actinopterygii</taxon>
        <taxon>Neopterygii</taxon>
        <taxon>Teleostei</taxon>
        <taxon>Neoteleostei</taxon>
        <taxon>Acanthomorphata</taxon>
        <taxon>Zeiogadaria</taxon>
        <taxon>Gadariae</taxon>
        <taxon>Gadiformes</taxon>
        <taxon>Muraenolepidoidei</taxon>
        <taxon>Muraenolepididae</taxon>
        <taxon>Muraenolepis</taxon>
    </lineage>
</organism>